<evidence type="ECO:0000313" key="1">
    <source>
        <dbReference type="EMBL" id="SVA70159.1"/>
    </source>
</evidence>
<feature type="non-terminal residue" evidence="1">
    <location>
        <position position="262"/>
    </location>
</feature>
<dbReference type="AlphaFoldDB" id="A0A381XZD6"/>
<reference evidence="1" key="1">
    <citation type="submission" date="2018-05" db="EMBL/GenBank/DDBJ databases">
        <authorList>
            <person name="Lanie J.A."/>
            <person name="Ng W.-L."/>
            <person name="Kazmierczak K.M."/>
            <person name="Andrzejewski T.M."/>
            <person name="Davidsen T.M."/>
            <person name="Wayne K.J."/>
            <person name="Tettelin H."/>
            <person name="Glass J.I."/>
            <person name="Rusch D."/>
            <person name="Podicherti R."/>
            <person name="Tsui H.-C.T."/>
            <person name="Winkler M.E."/>
        </authorList>
    </citation>
    <scope>NUCLEOTIDE SEQUENCE</scope>
</reference>
<name>A0A381XZD6_9ZZZZ</name>
<protein>
    <submittedName>
        <fullName evidence="1">Uncharacterized protein</fullName>
    </submittedName>
</protein>
<gene>
    <name evidence="1" type="ORF">METZ01_LOCUS123013</name>
</gene>
<accession>A0A381XZD6</accession>
<dbReference type="EMBL" id="UINC01016945">
    <property type="protein sequence ID" value="SVA70159.1"/>
    <property type="molecule type" value="Genomic_DNA"/>
</dbReference>
<proteinExistence type="predicted"/>
<sequence>MPVRVPIIGVASRATRMSQVRYRFADRRVGRASGGALLMTDSQSDTHYFRAVVNEIEAEAQRRSASGEYPRALLRSLDEEFRRWIPDASLENGVEDTIRGIEAAAYIDVAVPVDSRNPLGRFVKWFVRRLTYFYHRHVAQQITALGIHVTRPLRLLNASLRSLDRRLCELEDRLDVGATTRSELLAGIAIFPIATDLREPLSSHLLGAPGRVLLGDHVDTDLLQFLRTGGVDVYGVTPSAGEDQIADVRHEGLIEHLGHLED</sequence>
<organism evidence="1">
    <name type="scientific">marine metagenome</name>
    <dbReference type="NCBI Taxonomy" id="408172"/>
    <lineage>
        <taxon>unclassified sequences</taxon>
        <taxon>metagenomes</taxon>
        <taxon>ecological metagenomes</taxon>
    </lineage>
</organism>